<feature type="signal peptide" evidence="1">
    <location>
        <begin position="1"/>
        <end position="20"/>
    </location>
</feature>
<name>A0ABR1STZ4_9PEZI</name>
<evidence type="ECO:0008006" key="4">
    <source>
        <dbReference type="Google" id="ProtNLM"/>
    </source>
</evidence>
<comment type="caution">
    <text evidence="2">The sequence shown here is derived from an EMBL/GenBank/DDBJ whole genome shotgun (WGS) entry which is preliminary data.</text>
</comment>
<evidence type="ECO:0000256" key="1">
    <source>
        <dbReference type="SAM" id="SignalP"/>
    </source>
</evidence>
<sequence>MRSIFALAVFWTLLLSLALAFPLAAPSGNKPGVRYLDIATPERVAKAKEMVDKRYQEEAKRVAQGLPDKSKNSTHPFPIKDIVNCGKPHVDKKKFDTAHAIFREWCDSDDGQVSPFHHQFMDVGDVRIALCNWGLTNPCSNDELDMAWEQLGLVCPDEGSAAAGDESIATGMWYRGAWLKGYFRSNCTTGDLCDGDRTGIACQNSD</sequence>
<accession>A0ABR1STZ4</accession>
<organism evidence="2 3">
    <name type="scientific">Apiospora marii</name>
    <dbReference type="NCBI Taxonomy" id="335849"/>
    <lineage>
        <taxon>Eukaryota</taxon>
        <taxon>Fungi</taxon>
        <taxon>Dikarya</taxon>
        <taxon>Ascomycota</taxon>
        <taxon>Pezizomycotina</taxon>
        <taxon>Sordariomycetes</taxon>
        <taxon>Xylariomycetidae</taxon>
        <taxon>Amphisphaeriales</taxon>
        <taxon>Apiosporaceae</taxon>
        <taxon>Apiospora</taxon>
    </lineage>
</organism>
<evidence type="ECO:0000313" key="3">
    <source>
        <dbReference type="Proteomes" id="UP001396898"/>
    </source>
</evidence>
<keyword evidence="1" id="KW-0732">Signal</keyword>
<keyword evidence="3" id="KW-1185">Reference proteome</keyword>
<proteinExistence type="predicted"/>
<reference evidence="2 3" key="1">
    <citation type="submission" date="2023-01" db="EMBL/GenBank/DDBJ databases">
        <title>Analysis of 21 Apiospora genomes using comparative genomics revels a genus with tremendous synthesis potential of carbohydrate active enzymes and secondary metabolites.</title>
        <authorList>
            <person name="Sorensen T."/>
        </authorList>
    </citation>
    <scope>NUCLEOTIDE SEQUENCE [LARGE SCALE GENOMIC DNA]</scope>
    <source>
        <strain evidence="2 3">CBS 20057</strain>
    </source>
</reference>
<dbReference type="EMBL" id="JAQQWI010000002">
    <property type="protein sequence ID" value="KAK8037795.1"/>
    <property type="molecule type" value="Genomic_DNA"/>
</dbReference>
<feature type="chain" id="PRO_5046971433" description="SCP domain-containing protein" evidence="1">
    <location>
        <begin position="21"/>
        <end position="206"/>
    </location>
</feature>
<dbReference type="Proteomes" id="UP001396898">
    <property type="component" value="Unassembled WGS sequence"/>
</dbReference>
<protein>
    <recommendedName>
        <fullName evidence="4">SCP domain-containing protein</fullName>
    </recommendedName>
</protein>
<gene>
    <name evidence="2" type="ORF">PG991_001141</name>
</gene>
<evidence type="ECO:0000313" key="2">
    <source>
        <dbReference type="EMBL" id="KAK8037795.1"/>
    </source>
</evidence>